<dbReference type="AlphaFoldDB" id="A0AAW0CE54"/>
<protein>
    <recommendedName>
        <fullName evidence="4">NmrA-like domain-containing protein</fullName>
    </recommendedName>
</protein>
<feature type="domain" description="NmrA-like" evidence="4">
    <location>
        <begin position="7"/>
        <end position="228"/>
    </location>
</feature>
<accession>A0AAW0CE54</accession>
<dbReference type="PANTHER" id="PTHR47706:SF4">
    <property type="entry name" value="NMRA-LIKE DOMAIN-CONTAINING PROTEIN"/>
    <property type="match status" value="1"/>
</dbReference>
<dbReference type="InterPro" id="IPR008030">
    <property type="entry name" value="NmrA-like"/>
</dbReference>
<dbReference type="InterPro" id="IPR051609">
    <property type="entry name" value="NmrA/Isoflavone_reductase-like"/>
</dbReference>
<evidence type="ECO:0000256" key="3">
    <source>
        <dbReference type="ARBA" id="ARBA00023002"/>
    </source>
</evidence>
<dbReference type="Pfam" id="PF05368">
    <property type="entry name" value="NmrA"/>
    <property type="match status" value="1"/>
</dbReference>
<evidence type="ECO:0000256" key="1">
    <source>
        <dbReference type="ARBA" id="ARBA00005725"/>
    </source>
</evidence>
<dbReference type="InterPro" id="IPR036291">
    <property type="entry name" value="NAD(P)-bd_dom_sf"/>
</dbReference>
<reference evidence="5 6" key="1">
    <citation type="submission" date="2024-01" db="EMBL/GenBank/DDBJ databases">
        <title>A draft genome for a cacao thread blight-causing isolate of Paramarasmius palmivorus.</title>
        <authorList>
            <person name="Baruah I.K."/>
            <person name="Bukari Y."/>
            <person name="Amoako-Attah I."/>
            <person name="Meinhardt L.W."/>
            <person name="Bailey B.A."/>
            <person name="Cohen S.P."/>
        </authorList>
    </citation>
    <scope>NUCLEOTIDE SEQUENCE [LARGE SCALE GENOMIC DNA]</scope>
    <source>
        <strain evidence="5 6">GH-12</strain>
    </source>
</reference>
<keyword evidence="2" id="KW-0521">NADP</keyword>
<organism evidence="5 6">
    <name type="scientific">Paramarasmius palmivorus</name>
    <dbReference type="NCBI Taxonomy" id="297713"/>
    <lineage>
        <taxon>Eukaryota</taxon>
        <taxon>Fungi</taxon>
        <taxon>Dikarya</taxon>
        <taxon>Basidiomycota</taxon>
        <taxon>Agaricomycotina</taxon>
        <taxon>Agaricomycetes</taxon>
        <taxon>Agaricomycetidae</taxon>
        <taxon>Agaricales</taxon>
        <taxon>Marasmiineae</taxon>
        <taxon>Marasmiaceae</taxon>
        <taxon>Paramarasmius</taxon>
    </lineage>
</organism>
<evidence type="ECO:0000313" key="6">
    <source>
        <dbReference type="Proteomes" id="UP001383192"/>
    </source>
</evidence>
<dbReference type="EMBL" id="JAYKXP010000048">
    <property type="protein sequence ID" value="KAK7037230.1"/>
    <property type="molecule type" value="Genomic_DNA"/>
</dbReference>
<dbReference type="Gene3D" id="3.40.50.720">
    <property type="entry name" value="NAD(P)-binding Rossmann-like Domain"/>
    <property type="match status" value="1"/>
</dbReference>
<comment type="caution">
    <text evidence="5">The sequence shown here is derived from an EMBL/GenBank/DDBJ whole genome shotgun (WGS) entry which is preliminary data.</text>
</comment>
<name>A0AAW0CE54_9AGAR</name>
<evidence type="ECO:0000259" key="4">
    <source>
        <dbReference type="Pfam" id="PF05368"/>
    </source>
</evidence>
<dbReference type="PANTHER" id="PTHR47706">
    <property type="entry name" value="NMRA-LIKE FAMILY PROTEIN"/>
    <property type="match status" value="1"/>
</dbReference>
<comment type="similarity">
    <text evidence="1">Belongs to the NmrA-type oxidoreductase family. Isoflavone reductase subfamily.</text>
</comment>
<evidence type="ECO:0000313" key="5">
    <source>
        <dbReference type="EMBL" id="KAK7037230.1"/>
    </source>
</evidence>
<evidence type="ECO:0000256" key="2">
    <source>
        <dbReference type="ARBA" id="ARBA00022857"/>
    </source>
</evidence>
<sequence>MSQLTYKTFAIAGATGYLGKYLLKAFADIGVYPLILTRKTSNTDSIPPSFKIARVDLNNADEVSQVLEQHGIEVVISLVSGKKPDEDQKGLADGAKRAGVKLLVPAEFGGISDGARLAPEAIPENPLVQKDKFAEYLKSIGLPYARFFNGAFASYAPFLLGGPQPDKANIIIGTDDVEFAVTAEEDVSGFVAHVLTTLSPEDLANRSFRISGEDISFAELAKRIGKEVAHCEKLVAPDPGSEALGNAYTSGKGVSSWDYALDGRREDSSANDNHLWKGHEWKKVAKV</sequence>
<gene>
    <name evidence="5" type="ORF">VNI00_011221</name>
</gene>
<dbReference type="SUPFAM" id="SSF51735">
    <property type="entry name" value="NAD(P)-binding Rossmann-fold domains"/>
    <property type="match status" value="1"/>
</dbReference>
<keyword evidence="3" id="KW-0560">Oxidoreductase</keyword>
<dbReference type="Proteomes" id="UP001383192">
    <property type="component" value="Unassembled WGS sequence"/>
</dbReference>
<dbReference type="GO" id="GO:0016491">
    <property type="term" value="F:oxidoreductase activity"/>
    <property type="evidence" value="ECO:0007669"/>
    <property type="project" value="UniProtKB-KW"/>
</dbReference>
<keyword evidence="6" id="KW-1185">Reference proteome</keyword>
<proteinExistence type="inferred from homology"/>